<feature type="compositionally biased region" description="Low complexity" evidence="5">
    <location>
        <begin position="174"/>
        <end position="191"/>
    </location>
</feature>
<dbReference type="PANTHER" id="PTHR46556">
    <property type="entry name" value="PLECKSTRIN HOMOLOGY DOMAIN-CONTAINING FAMILY M MEMBER 2"/>
    <property type="match status" value="1"/>
</dbReference>
<evidence type="ECO:0000259" key="6">
    <source>
        <dbReference type="PROSITE" id="PS50003"/>
    </source>
</evidence>
<feature type="region of interest" description="Disordered" evidence="5">
    <location>
        <begin position="1041"/>
        <end position="1072"/>
    </location>
</feature>
<dbReference type="Proteomes" id="UP001497623">
    <property type="component" value="Unassembled WGS sequence"/>
</dbReference>
<protein>
    <recommendedName>
        <fullName evidence="10">Pleckstrin homology domain-containing family M member 2</fullName>
    </recommendedName>
</protein>
<dbReference type="Gene3D" id="1.20.58.900">
    <property type="match status" value="1"/>
</dbReference>
<dbReference type="GO" id="GO:0019894">
    <property type="term" value="F:kinesin binding"/>
    <property type="evidence" value="ECO:0007669"/>
    <property type="project" value="TreeGrafter"/>
</dbReference>
<feature type="domain" description="RUN" evidence="7">
    <location>
        <begin position="32"/>
        <end position="154"/>
    </location>
</feature>
<evidence type="ECO:0000256" key="5">
    <source>
        <dbReference type="SAM" id="MobiDB-lite"/>
    </source>
</evidence>
<keyword evidence="9" id="KW-1185">Reference proteome</keyword>
<dbReference type="GO" id="GO:0010008">
    <property type="term" value="C:endosome membrane"/>
    <property type="evidence" value="ECO:0007669"/>
    <property type="project" value="TreeGrafter"/>
</dbReference>
<keyword evidence="3" id="KW-0963">Cytoplasm</keyword>
<evidence type="ECO:0000313" key="9">
    <source>
        <dbReference type="Proteomes" id="UP001497623"/>
    </source>
</evidence>
<dbReference type="GO" id="GO:0005765">
    <property type="term" value="C:lysosomal membrane"/>
    <property type="evidence" value="ECO:0007669"/>
    <property type="project" value="UniProtKB-SubCell"/>
</dbReference>
<feature type="compositionally biased region" description="Low complexity" evidence="5">
    <location>
        <begin position="533"/>
        <end position="546"/>
    </location>
</feature>
<evidence type="ECO:0000256" key="1">
    <source>
        <dbReference type="ARBA" id="ARBA00004496"/>
    </source>
</evidence>
<dbReference type="Pfam" id="PF23142">
    <property type="entry name" value="PH_PLEKHM2"/>
    <property type="match status" value="1"/>
</dbReference>
<dbReference type="InterPro" id="IPR011993">
    <property type="entry name" value="PH-like_dom_sf"/>
</dbReference>
<dbReference type="InterPro" id="IPR053015">
    <property type="entry name" value="PH_domain-containing_M2"/>
</dbReference>
<evidence type="ECO:0008006" key="10">
    <source>
        <dbReference type="Google" id="ProtNLM"/>
    </source>
</evidence>
<dbReference type="PROSITE" id="PS50003">
    <property type="entry name" value="PH_DOMAIN"/>
    <property type="match status" value="1"/>
</dbReference>
<dbReference type="InterPro" id="IPR004012">
    <property type="entry name" value="Run_dom"/>
</dbReference>
<feature type="region of interest" description="Disordered" evidence="5">
    <location>
        <begin position="1135"/>
        <end position="1162"/>
    </location>
</feature>
<feature type="non-terminal residue" evidence="8">
    <location>
        <position position="1299"/>
    </location>
</feature>
<feature type="compositionally biased region" description="Polar residues" evidence="5">
    <location>
        <begin position="1135"/>
        <end position="1158"/>
    </location>
</feature>
<feature type="compositionally biased region" description="Low complexity" evidence="5">
    <location>
        <begin position="216"/>
        <end position="233"/>
    </location>
</feature>
<comment type="caution">
    <text evidence="8">The sequence shown here is derived from an EMBL/GenBank/DDBJ whole genome shotgun (WGS) entry which is preliminary data.</text>
</comment>
<dbReference type="InterPro" id="IPR057288">
    <property type="entry name" value="PH_PLEKHM2"/>
</dbReference>
<feature type="region of interest" description="Disordered" evidence="5">
    <location>
        <begin position="420"/>
        <end position="463"/>
    </location>
</feature>
<dbReference type="InterPro" id="IPR047327">
    <property type="entry name" value="RUN_PLEKHM2"/>
</dbReference>
<accession>A0AAV2Q443</accession>
<feature type="compositionally biased region" description="Polar residues" evidence="5">
    <location>
        <begin position="547"/>
        <end position="558"/>
    </location>
</feature>
<dbReference type="SMART" id="SM00593">
    <property type="entry name" value="RUN"/>
    <property type="match status" value="1"/>
</dbReference>
<dbReference type="EMBL" id="CAXKWB010003569">
    <property type="protein sequence ID" value="CAL4069516.1"/>
    <property type="molecule type" value="Genomic_DNA"/>
</dbReference>
<dbReference type="Gene3D" id="2.30.29.30">
    <property type="entry name" value="Pleckstrin-homology domain (PH domain)/Phosphotyrosine-binding domain (PTB)"/>
    <property type="match status" value="1"/>
</dbReference>
<dbReference type="SUPFAM" id="SSF50729">
    <property type="entry name" value="PH domain-like"/>
    <property type="match status" value="1"/>
</dbReference>
<dbReference type="InterPro" id="IPR001849">
    <property type="entry name" value="PH_domain"/>
</dbReference>
<dbReference type="InterPro" id="IPR037213">
    <property type="entry name" value="Run_dom_sf"/>
</dbReference>
<keyword evidence="4" id="KW-0458">Lysosome</keyword>
<evidence type="ECO:0000256" key="2">
    <source>
        <dbReference type="ARBA" id="ARBA00004656"/>
    </source>
</evidence>
<evidence type="ECO:0000256" key="3">
    <source>
        <dbReference type="ARBA" id="ARBA00022490"/>
    </source>
</evidence>
<dbReference type="GO" id="GO:0032418">
    <property type="term" value="P:lysosome localization"/>
    <property type="evidence" value="ECO:0007669"/>
    <property type="project" value="TreeGrafter"/>
</dbReference>
<name>A0AAV2Q443_MEGNR</name>
<feature type="domain" description="PH" evidence="6">
    <location>
        <begin position="887"/>
        <end position="985"/>
    </location>
</feature>
<dbReference type="PROSITE" id="PS50826">
    <property type="entry name" value="RUN"/>
    <property type="match status" value="1"/>
</dbReference>
<gene>
    <name evidence="8" type="ORF">MNOR_LOCUS7912</name>
</gene>
<dbReference type="CDD" id="cd17680">
    <property type="entry name" value="RUN_PLEKHM2"/>
    <property type="match status" value="1"/>
</dbReference>
<dbReference type="SUPFAM" id="SSF140741">
    <property type="entry name" value="RUN domain-like"/>
    <property type="match status" value="1"/>
</dbReference>
<feature type="compositionally biased region" description="Low complexity" evidence="5">
    <location>
        <begin position="447"/>
        <end position="459"/>
    </location>
</feature>
<reference evidence="8 9" key="1">
    <citation type="submission" date="2024-05" db="EMBL/GenBank/DDBJ databases">
        <authorList>
            <person name="Wallberg A."/>
        </authorList>
    </citation>
    <scope>NUCLEOTIDE SEQUENCE [LARGE SCALE GENOMIC DNA]</scope>
</reference>
<proteinExistence type="predicted"/>
<evidence type="ECO:0000259" key="7">
    <source>
        <dbReference type="PROSITE" id="PS50826"/>
    </source>
</evidence>
<feature type="region of interest" description="Disordered" evidence="5">
    <location>
        <begin position="511"/>
        <end position="570"/>
    </location>
</feature>
<evidence type="ECO:0000313" key="8">
    <source>
        <dbReference type="EMBL" id="CAL4069516.1"/>
    </source>
</evidence>
<dbReference type="GO" id="GO:0007030">
    <property type="term" value="P:Golgi organization"/>
    <property type="evidence" value="ECO:0007669"/>
    <property type="project" value="TreeGrafter"/>
</dbReference>
<comment type="subcellular location">
    <subcellularLocation>
        <location evidence="1">Cytoplasm</location>
    </subcellularLocation>
    <subcellularLocation>
        <location evidence="2">Lysosome membrane</location>
    </subcellularLocation>
</comment>
<feature type="region of interest" description="Disordered" evidence="5">
    <location>
        <begin position="1087"/>
        <end position="1116"/>
    </location>
</feature>
<dbReference type="GO" id="GO:0032880">
    <property type="term" value="P:regulation of protein localization"/>
    <property type="evidence" value="ECO:0007669"/>
    <property type="project" value="TreeGrafter"/>
</dbReference>
<dbReference type="PANTHER" id="PTHR46556:SF1">
    <property type="entry name" value="PLECKSTRIN HOMOLOGY DOMAIN-CONTAINING FAMILY M MEMBER 2"/>
    <property type="match status" value="1"/>
</dbReference>
<dbReference type="Pfam" id="PF02759">
    <property type="entry name" value="RUN"/>
    <property type="match status" value="1"/>
</dbReference>
<feature type="compositionally biased region" description="Polar residues" evidence="5">
    <location>
        <begin position="1093"/>
        <end position="1103"/>
    </location>
</feature>
<feature type="region of interest" description="Disordered" evidence="5">
    <location>
        <begin position="174"/>
        <end position="241"/>
    </location>
</feature>
<organism evidence="8 9">
    <name type="scientific">Meganyctiphanes norvegica</name>
    <name type="common">Northern krill</name>
    <name type="synonym">Thysanopoda norvegica</name>
    <dbReference type="NCBI Taxonomy" id="48144"/>
    <lineage>
        <taxon>Eukaryota</taxon>
        <taxon>Metazoa</taxon>
        <taxon>Ecdysozoa</taxon>
        <taxon>Arthropoda</taxon>
        <taxon>Crustacea</taxon>
        <taxon>Multicrustacea</taxon>
        <taxon>Malacostraca</taxon>
        <taxon>Eumalacostraca</taxon>
        <taxon>Eucarida</taxon>
        <taxon>Euphausiacea</taxon>
        <taxon>Euphausiidae</taxon>
        <taxon>Meganyctiphanes</taxon>
    </lineage>
</organism>
<evidence type="ECO:0000256" key="4">
    <source>
        <dbReference type="ARBA" id="ARBA00023228"/>
    </source>
</evidence>
<sequence>MSAVRGGAKDRLVHEIGRAIKQAQIEWCSAGCVRPCTGRWLVLSLDAALLHGLHNLTCGYWSLLSSFLDKTSLKTINSLPYATTQLSRGRAWLCLCLNEGQLESYLHVLSSHHSVLGKHYASGALLRDPHRANIMLMMAAGLEHIKLNISMDIPGWIASGGSVGSSSSSSLRSLDSCGSSLPSPTSATTPHLSHDMVLATEALEDSWGSKKKRRSTSSTRSSSQMSSGDTTPSEPCSQQTFSRVNNQRVAKQEVNQELQDFNGIKPKNNCDIKISKDSIIQKEMTMQKSGSREKSVENDGDKLEPIDSQYKSFNDFHVKNDINVSEKNIVKENGENEVVRRGQLPNLRNVEKRVSFTGNGDNQQLLRKQSNRTSWCVGSESELGDLSDLRELLNSLRGRGLLPPSFSVDELFTSLDQINPSLSERAPPEGQEDPPLHQSITSLTMPNNNNNSDDSNNNNKQDDLDEAITNVSDTSTEKDDVIGGIRVEELTKMGQKILSEDGQLDHQVDGLQDDISSCSSGARPKVHQRNIESSPVVPSATSTPQSANKQQQNSYRSKGSSEKLRRGKRYFRRETKLPSLHIPIKVDPELYKEEEQHLEMEIAQGQSNMVVAGDPQHHSGQQYIEHHFTDSEETVYRVFPVREGHSSGKSISVLVVISNQCLYVMNPVSLSSKPRHTLPFHEIHSVVVGANDQWLCIVSKKCVHEGVFEAYIGETSCGLLQLDVGDTDITHSIISCLEVAMRRRAADLRCKNKSQNIESFSDESFNNEDLPLAISQGISSESITDSMCNFYESALENTENDNNIILNLESVACLPWAPSHKNWSNGSRFDHLLPSIIVHPAWELVGLRRWLRSQLRLQELPVIYGSWLVDWEDGSSLGSNAAAGPLGPSMEGPLMVKQPGMLSPWRPAYFILKAGVLYQFNDASERVPHSMTEITNCVGCVRTNSSPRPHAFQVFLNNPNTVQLSYSKYFSKIRHWESNVSINSSEECEVSERGQVTCCLVLLDSGVSLIKQTDLFLGPPPETPEISLGPSVSNSDAQFSSAVAGAQKPPMHPSAHPSSKPSLPHKVSTAPVVSERPVNISVSTLRNDHRGKSSSMTSLHRANSLSSLVVPPSPSRKIKTVERNVSMEDKFTTSLQRHGSSTHLVESGNISTKQTSARNEMGSVRDLNMSRKTSVGRGRASRKTSQGLVREQIPKGELKVLSFSSLEQLSAISVYSECPKSCLMEFECSEAGEISGDWTMYFRSVPQLQVFLTALADAYEGLHMGAVPLGQVDDAGIQEFLLEGSRISAQAWAPPYHLP</sequence>